<gene>
    <name evidence="2" type="ORF">P7K49_010936</name>
</gene>
<protein>
    <submittedName>
        <fullName evidence="2">Uncharacterized protein</fullName>
    </submittedName>
</protein>
<proteinExistence type="predicted"/>
<dbReference type="Proteomes" id="UP001266305">
    <property type="component" value="Unassembled WGS sequence"/>
</dbReference>
<evidence type="ECO:0000256" key="1">
    <source>
        <dbReference type="SAM" id="MobiDB-lite"/>
    </source>
</evidence>
<dbReference type="EMBL" id="JASSZA010000005">
    <property type="protein sequence ID" value="KAK2111190.1"/>
    <property type="molecule type" value="Genomic_DNA"/>
</dbReference>
<accession>A0ABQ9VPU3</accession>
<organism evidence="2 3">
    <name type="scientific">Saguinus oedipus</name>
    <name type="common">Cotton-top tamarin</name>
    <name type="synonym">Oedipomidas oedipus</name>
    <dbReference type="NCBI Taxonomy" id="9490"/>
    <lineage>
        <taxon>Eukaryota</taxon>
        <taxon>Metazoa</taxon>
        <taxon>Chordata</taxon>
        <taxon>Craniata</taxon>
        <taxon>Vertebrata</taxon>
        <taxon>Euteleostomi</taxon>
        <taxon>Mammalia</taxon>
        <taxon>Eutheria</taxon>
        <taxon>Euarchontoglires</taxon>
        <taxon>Primates</taxon>
        <taxon>Haplorrhini</taxon>
        <taxon>Platyrrhini</taxon>
        <taxon>Cebidae</taxon>
        <taxon>Callitrichinae</taxon>
        <taxon>Saguinus</taxon>
    </lineage>
</organism>
<evidence type="ECO:0000313" key="2">
    <source>
        <dbReference type="EMBL" id="KAK2111190.1"/>
    </source>
</evidence>
<evidence type="ECO:0000313" key="3">
    <source>
        <dbReference type="Proteomes" id="UP001266305"/>
    </source>
</evidence>
<comment type="caution">
    <text evidence="2">The sequence shown here is derived from an EMBL/GenBank/DDBJ whole genome shotgun (WGS) entry which is preliminary data.</text>
</comment>
<feature type="compositionally biased region" description="Basic and acidic residues" evidence="1">
    <location>
        <begin position="25"/>
        <end position="48"/>
    </location>
</feature>
<reference evidence="2 3" key="1">
    <citation type="submission" date="2023-05" db="EMBL/GenBank/DDBJ databases">
        <title>B98-5 Cell Line De Novo Hybrid Assembly: An Optical Mapping Approach.</title>
        <authorList>
            <person name="Kananen K."/>
            <person name="Auerbach J.A."/>
            <person name="Kautto E."/>
            <person name="Blachly J.S."/>
        </authorList>
    </citation>
    <scope>NUCLEOTIDE SEQUENCE [LARGE SCALE GENOMIC DNA]</scope>
    <source>
        <strain evidence="2">B95-8</strain>
        <tissue evidence="2">Cell line</tissue>
    </source>
</reference>
<feature type="region of interest" description="Disordered" evidence="1">
    <location>
        <begin position="1"/>
        <end position="70"/>
    </location>
</feature>
<sequence length="70" mass="7604">MWSARFGSQRPSQVEVASAKQVSQVRERAHIGRKNREVEHPKMSERASVESSRCPLGGGASSSGAPHSQM</sequence>
<keyword evidence="3" id="KW-1185">Reference proteome</keyword>
<name>A0ABQ9VPU3_SAGOE</name>